<protein>
    <submittedName>
        <fullName evidence="1">Protein PLANT CADMIUM RESISTANCE 2</fullName>
    </submittedName>
</protein>
<sequence>MYSSNPTADQKHVASPPKESSAASLPYGEPSSGIPVSYTNQKPPIQPLRSKPKVPWSTGLWDCFDDVPNCCITCWCPCITFGQIAEIVDKGSTSCGASGALYTLIACVTGCPCCYSCFYRAKMRQQYVLHETPCCDCLVHCCCESCALCQEYRELKNRGFDIVDGVLLDLENKNLGWHGNAERQYREMEMAPISEQGMSR</sequence>
<reference evidence="1 2" key="1">
    <citation type="journal article" date="2022" name="Plant J.">
        <title>Chromosome-level genome of Camellia lanceoleosa provides a valuable resource for understanding genome evolution and self-incompatibility.</title>
        <authorList>
            <person name="Gong W."/>
            <person name="Xiao S."/>
            <person name="Wang L."/>
            <person name="Liao Z."/>
            <person name="Chang Y."/>
            <person name="Mo W."/>
            <person name="Hu G."/>
            <person name="Li W."/>
            <person name="Zhao G."/>
            <person name="Zhu H."/>
            <person name="Hu X."/>
            <person name="Ji K."/>
            <person name="Xiang X."/>
            <person name="Song Q."/>
            <person name="Yuan D."/>
            <person name="Jin S."/>
            <person name="Zhang L."/>
        </authorList>
    </citation>
    <scope>NUCLEOTIDE SEQUENCE [LARGE SCALE GENOMIC DNA]</scope>
    <source>
        <strain evidence="1">SQ_2022a</strain>
    </source>
</reference>
<name>A0ACC0G1D5_9ERIC</name>
<dbReference type="Proteomes" id="UP001060215">
    <property type="component" value="Chromosome 12"/>
</dbReference>
<accession>A0ACC0G1D5</accession>
<evidence type="ECO:0000313" key="1">
    <source>
        <dbReference type="EMBL" id="KAI7994428.1"/>
    </source>
</evidence>
<proteinExistence type="predicted"/>
<gene>
    <name evidence="1" type="ORF">LOK49_LG11G00709</name>
</gene>
<keyword evidence="2" id="KW-1185">Reference proteome</keyword>
<dbReference type="EMBL" id="CM045769">
    <property type="protein sequence ID" value="KAI7994428.1"/>
    <property type="molecule type" value="Genomic_DNA"/>
</dbReference>
<organism evidence="1 2">
    <name type="scientific">Camellia lanceoleosa</name>
    <dbReference type="NCBI Taxonomy" id="1840588"/>
    <lineage>
        <taxon>Eukaryota</taxon>
        <taxon>Viridiplantae</taxon>
        <taxon>Streptophyta</taxon>
        <taxon>Embryophyta</taxon>
        <taxon>Tracheophyta</taxon>
        <taxon>Spermatophyta</taxon>
        <taxon>Magnoliopsida</taxon>
        <taxon>eudicotyledons</taxon>
        <taxon>Gunneridae</taxon>
        <taxon>Pentapetalae</taxon>
        <taxon>asterids</taxon>
        <taxon>Ericales</taxon>
        <taxon>Theaceae</taxon>
        <taxon>Camellia</taxon>
    </lineage>
</organism>
<comment type="caution">
    <text evidence="1">The sequence shown here is derived from an EMBL/GenBank/DDBJ whole genome shotgun (WGS) entry which is preliminary data.</text>
</comment>
<evidence type="ECO:0000313" key="2">
    <source>
        <dbReference type="Proteomes" id="UP001060215"/>
    </source>
</evidence>